<accession>A0AAV4U8I5</accession>
<organism evidence="1 2">
    <name type="scientific">Caerostris extrusa</name>
    <name type="common">Bark spider</name>
    <name type="synonym">Caerostris bankana</name>
    <dbReference type="NCBI Taxonomy" id="172846"/>
    <lineage>
        <taxon>Eukaryota</taxon>
        <taxon>Metazoa</taxon>
        <taxon>Ecdysozoa</taxon>
        <taxon>Arthropoda</taxon>
        <taxon>Chelicerata</taxon>
        <taxon>Arachnida</taxon>
        <taxon>Araneae</taxon>
        <taxon>Araneomorphae</taxon>
        <taxon>Entelegynae</taxon>
        <taxon>Araneoidea</taxon>
        <taxon>Araneidae</taxon>
        <taxon>Caerostris</taxon>
    </lineage>
</organism>
<protein>
    <submittedName>
        <fullName evidence="1">Uncharacterized protein</fullName>
    </submittedName>
</protein>
<reference evidence="1 2" key="1">
    <citation type="submission" date="2021-06" db="EMBL/GenBank/DDBJ databases">
        <title>Caerostris extrusa draft genome.</title>
        <authorList>
            <person name="Kono N."/>
            <person name="Arakawa K."/>
        </authorList>
    </citation>
    <scope>NUCLEOTIDE SEQUENCE [LARGE SCALE GENOMIC DNA]</scope>
</reference>
<evidence type="ECO:0000313" key="1">
    <source>
        <dbReference type="EMBL" id="GIY54058.1"/>
    </source>
</evidence>
<evidence type="ECO:0000313" key="2">
    <source>
        <dbReference type="Proteomes" id="UP001054945"/>
    </source>
</evidence>
<dbReference type="AlphaFoldDB" id="A0AAV4U8I5"/>
<comment type="caution">
    <text evidence="1">The sequence shown here is derived from an EMBL/GenBank/DDBJ whole genome shotgun (WGS) entry which is preliminary data.</text>
</comment>
<name>A0AAV4U8I5_CAEEX</name>
<proteinExistence type="predicted"/>
<gene>
    <name evidence="1" type="ORF">CEXT_132591</name>
</gene>
<dbReference type="Proteomes" id="UP001054945">
    <property type="component" value="Unassembled WGS sequence"/>
</dbReference>
<dbReference type="EMBL" id="BPLR01012464">
    <property type="protein sequence ID" value="GIY54058.1"/>
    <property type="molecule type" value="Genomic_DNA"/>
</dbReference>
<sequence>MLSFRGLLLAEGSSVFPVKANCSCNDQSNEKSRLGVRQGYFLSFRALARKDALIIHLETKRGKSRSSSPSHIHPVRSLNPISSWKPLRSISSLVSPSDCKSFAALCGMSGEPHRVQGSTGGDLPFRDCCRDTGVRGLHVPI</sequence>
<keyword evidence="2" id="KW-1185">Reference proteome</keyword>